<dbReference type="InterPro" id="IPR011051">
    <property type="entry name" value="RmlC_Cupin_sf"/>
</dbReference>
<evidence type="ECO:0000259" key="1">
    <source>
        <dbReference type="Pfam" id="PF17954"/>
    </source>
</evidence>
<dbReference type="Gene3D" id="2.60.120.10">
    <property type="entry name" value="Jelly Rolls"/>
    <property type="match status" value="1"/>
</dbReference>
<dbReference type="SUPFAM" id="SSF51182">
    <property type="entry name" value="RmlC-like cupins"/>
    <property type="match status" value="1"/>
</dbReference>
<feature type="domain" description="Quercetin 2,3-dioxygenase C-terminal cupin" evidence="1">
    <location>
        <begin position="154"/>
        <end position="216"/>
    </location>
</feature>
<name>A0ABY3KMV1_9FLAO</name>
<gene>
    <name evidence="2" type="ORF">FQ017_02855</name>
</gene>
<evidence type="ECO:0000313" key="3">
    <source>
        <dbReference type="Proteomes" id="UP000321621"/>
    </source>
</evidence>
<evidence type="ECO:0000313" key="2">
    <source>
        <dbReference type="EMBL" id="TXJ99806.1"/>
    </source>
</evidence>
<sequence>MTTMVQNQAKIFLADKRSRYESNEYRCLCTPIHQNGMDNQIVRFSDETLAPGKSRFFTMDENVSLILLPLVGTIVYGSLESQYSVKVSPEELQTFSLSKGTYFSIKNPSEDSLVNYLQIWIKTEVARKKVVFDDYKENILNTIFDNSSIKLHFGVLNGRTEATLVPSYPDGTLVTFVINGAFEIQNRLLESRDSLALWNVDQLELEALSENAIILILEQKNSY</sequence>
<dbReference type="Pfam" id="PF17954">
    <property type="entry name" value="Pirin_C_2"/>
    <property type="match status" value="1"/>
</dbReference>
<comment type="caution">
    <text evidence="2">The sequence shown here is derived from an EMBL/GenBank/DDBJ whole genome shotgun (WGS) entry which is preliminary data.</text>
</comment>
<keyword evidence="3" id="KW-1185">Reference proteome</keyword>
<accession>A0ABY3KMV1</accession>
<dbReference type="InterPro" id="IPR041602">
    <property type="entry name" value="Quercetinase_C"/>
</dbReference>
<reference evidence="2 3" key="1">
    <citation type="submission" date="2019-07" db="EMBL/GenBank/DDBJ databases">
        <title>Draft genome of two Muricauda strains isolated from deep sea.</title>
        <authorList>
            <person name="Sun C."/>
        </authorList>
    </citation>
    <scope>NUCLEOTIDE SEQUENCE [LARGE SCALE GENOMIC DNA]</scope>
    <source>
        <strain evidence="2 3">72</strain>
    </source>
</reference>
<dbReference type="EMBL" id="VNWK01000009">
    <property type="protein sequence ID" value="TXJ99806.1"/>
    <property type="molecule type" value="Genomic_DNA"/>
</dbReference>
<organism evidence="2 3">
    <name type="scientific">Flagellimonas pelagia</name>
    <dbReference type="NCBI Taxonomy" id="2306998"/>
    <lineage>
        <taxon>Bacteria</taxon>
        <taxon>Pseudomonadati</taxon>
        <taxon>Bacteroidota</taxon>
        <taxon>Flavobacteriia</taxon>
        <taxon>Flavobacteriales</taxon>
        <taxon>Flavobacteriaceae</taxon>
        <taxon>Flagellimonas</taxon>
    </lineage>
</organism>
<dbReference type="InterPro" id="IPR014710">
    <property type="entry name" value="RmlC-like_jellyroll"/>
</dbReference>
<protein>
    <recommendedName>
        <fullName evidence="1">Quercetin 2,3-dioxygenase C-terminal cupin domain-containing protein</fullName>
    </recommendedName>
</protein>
<dbReference type="Proteomes" id="UP000321621">
    <property type="component" value="Unassembled WGS sequence"/>
</dbReference>
<proteinExistence type="predicted"/>
<dbReference type="RefSeq" id="WP_119646057.1">
    <property type="nucleotide sequence ID" value="NZ_QXFI01000009.1"/>
</dbReference>